<accession>A0A0X1KSA4</accession>
<sequence length="340" mass="37873">MRFDLSKVAMKLVCDIFKVKPNEEVAITYDTLSHLAVVETVASEIVRVGAKPLLLCVPAPRGVGKAADPDLPLKALSAALQNVDVWIEFNQQWLLYSSAFEAAIKNKSLRYMCLVGMDEDMFVRTLDIDLEKLTSFMKRFAQILKNAREVRITNPSGTDVRFSNHPQRPIVCDYGDASKPGIHMLPGQMSWTPIEESINGKIVFDGSIVPPLGVLKEPVTLVVKEGRIVEIVGGSQARQFKSWLKFFKHEGMFRLAHISLGLNPGARLSGNVLEDERVWGCSEWGIGYISEDLIPDKVYTDQAPSHCDGVCLNSTVLVDDRAIFVDGNLVDEELRRLLED</sequence>
<dbReference type="AlphaFoldDB" id="A0A0X1KSA4"/>
<dbReference type="GO" id="GO:0004177">
    <property type="term" value="F:aminopeptidase activity"/>
    <property type="evidence" value="ECO:0007669"/>
    <property type="project" value="UniProtKB-KW"/>
</dbReference>
<keyword evidence="2" id="KW-0645">Protease</keyword>
<dbReference type="STRING" id="1123384.AJ81_08300"/>
<dbReference type="KEGG" id="phy:AJ81_08300"/>
<dbReference type="RefSeq" id="WP_031505073.1">
    <property type="nucleotide sequence ID" value="NC_022795.1"/>
</dbReference>
<keyword evidence="2" id="KW-0031">Aminopeptidase</keyword>
<dbReference type="PANTHER" id="PTHR34448">
    <property type="entry name" value="AMINOPEPTIDASE"/>
    <property type="match status" value="1"/>
</dbReference>
<reference evidence="2 3" key="1">
    <citation type="submission" date="2014-01" db="EMBL/GenBank/DDBJ databases">
        <title>Genome sequencing of Thermotog hypogea.</title>
        <authorList>
            <person name="Zhang X."/>
            <person name="Alvare G."/>
            <person name="Fristensky B."/>
            <person name="Chen L."/>
            <person name="Suen T."/>
            <person name="Chen Q."/>
            <person name="Ma K."/>
        </authorList>
    </citation>
    <scope>NUCLEOTIDE SEQUENCE [LARGE SCALE GENOMIC DNA]</scope>
    <source>
        <strain evidence="2 3">DSM 11164</strain>
    </source>
</reference>
<keyword evidence="1" id="KW-0479">Metal-binding</keyword>
<dbReference type="SUPFAM" id="SSF144052">
    <property type="entry name" value="Thermophilic metalloprotease-like"/>
    <property type="match status" value="1"/>
</dbReference>
<evidence type="ECO:0000313" key="2">
    <source>
        <dbReference type="EMBL" id="AJC74177.1"/>
    </source>
</evidence>
<evidence type="ECO:0000313" key="3">
    <source>
        <dbReference type="Proteomes" id="UP000077469"/>
    </source>
</evidence>
<dbReference type="EMBL" id="CP007141">
    <property type="protein sequence ID" value="AJC74177.1"/>
    <property type="molecule type" value="Genomic_DNA"/>
</dbReference>
<dbReference type="PATRIC" id="fig|1123384.7.peg.1664"/>
<dbReference type="InterPro" id="IPR058739">
    <property type="entry name" value="NicX"/>
</dbReference>
<gene>
    <name evidence="2" type="ORF">AJ81_08300</name>
</gene>
<dbReference type="InterPro" id="IPR052170">
    <property type="entry name" value="M29_Exopeptidase"/>
</dbReference>
<name>A0A0X1KSA4_9THEM</name>
<dbReference type="OrthoDB" id="9803993at2"/>
<keyword evidence="2" id="KW-0378">Hydrolase</keyword>
<organism evidence="2 3">
    <name type="scientific">Pseudothermotoga hypogea DSM 11164 = NBRC 106472</name>
    <dbReference type="NCBI Taxonomy" id="1123384"/>
    <lineage>
        <taxon>Bacteria</taxon>
        <taxon>Thermotogati</taxon>
        <taxon>Thermotogota</taxon>
        <taxon>Thermotogae</taxon>
        <taxon>Thermotogales</taxon>
        <taxon>Thermotogaceae</taxon>
        <taxon>Pseudothermotoga</taxon>
    </lineage>
</organism>
<keyword evidence="3" id="KW-1185">Reference proteome</keyword>
<proteinExistence type="predicted"/>
<dbReference type="PANTHER" id="PTHR34448:SF1">
    <property type="entry name" value="BLL6088 PROTEIN"/>
    <property type="match status" value="1"/>
</dbReference>
<protein>
    <submittedName>
        <fullName evidence="2">Leucyl aminopeptidase (Aminopeptidase T)</fullName>
    </submittedName>
</protein>
<dbReference type="Proteomes" id="UP000077469">
    <property type="component" value="Chromosome"/>
</dbReference>
<evidence type="ECO:0000256" key="1">
    <source>
        <dbReference type="ARBA" id="ARBA00022723"/>
    </source>
</evidence>
<dbReference type="PaxDb" id="1123384-AJ81_08300"/>
<dbReference type="Pfam" id="PF26233">
    <property type="entry name" value="NicX"/>
    <property type="match status" value="1"/>
</dbReference>
<dbReference type="GO" id="GO:0046872">
    <property type="term" value="F:metal ion binding"/>
    <property type="evidence" value="ECO:0007669"/>
    <property type="project" value="UniProtKB-KW"/>
</dbReference>